<organism evidence="1 2">
    <name type="scientific">Streptosporangium canum</name>
    <dbReference type="NCBI Taxonomy" id="324952"/>
    <lineage>
        <taxon>Bacteria</taxon>
        <taxon>Bacillati</taxon>
        <taxon>Actinomycetota</taxon>
        <taxon>Actinomycetes</taxon>
        <taxon>Streptosporangiales</taxon>
        <taxon>Streptosporangiaceae</taxon>
        <taxon>Streptosporangium</taxon>
    </lineage>
</organism>
<dbReference type="InterPro" id="IPR015889">
    <property type="entry name" value="Intradiol_dOase_core"/>
</dbReference>
<keyword evidence="1" id="KW-0223">Dioxygenase</keyword>
<sequence>MPAPSLPPTPSQTVGPFFAHALPYAEGPFAVPEDHPDAIELHGRVLDGAGEPVPDALLEICQPGLFGRCPTEADGSYRFRTARPDTYIPLLVFARGLLKPVWTRVYLTGDAPFLAGLDPVRRGTLVASPSGERSYRFDVRLQGDRETVFLHHVPPRG</sequence>
<gene>
    <name evidence="1" type="ORF">SAMN05216275_12463</name>
</gene>
<evidence type="ECO:0000313" key="1">
    <source>
        <dbReference type="EMBL" id="SFK40437.1"/>
    </source>
</evidence>
<dbReference type="GeneID" id="96301423"/>
<dbReference type="GO" id="GO:0005506">
    <property type="term" value="F:iron ion binding"/>
    <property type="evidence" value="ECO:0007669"/>
    <property type="project" value="InterPro"/>
</dbReference>
<dbReference type="InterPro" id="IPR050770">
    <property type="entry name" value="Intradiol_RC_Dioxygenase"/>
</dbReference>
<dbReference type="Gene3D" id="2.60.130.10">
    <property type="entry name" value="Aromatic compound dioxygenase"/>
    <property type="match status" value="2"/>
</dbReference>
<name>A0A1I3Z8P5_9ACTN</name>
<protein>
    <submittedName>
        <fullName evidence="1">Protocatechuate 3,4-dioxygenase alpha subunit</fullName>
    </submittedName>
</protein>
<keyword evidence="1" id="KW-0560">Oxidoreductase</keyword>
<dbReference type="RefSeq" id="WP_093890053.1">
    <property type="nucleotide sequence ID" value="NZ_FOQY01000024.1"/>
</dbReference>
<reference evidence="2" key="1">
    <citation type="submission" date="2016-10" db="EMBL/GenBank/DDBJ databases">
        <authorList>
            <person name="Varghese N."/>
            <person name="Submissions S."/>
        </authorList>
    </citation>
    <scope>NUCLEOTIDE SEQUENCE [LARGE SCALE GENOMIC DNA]</scope>
    <source>
        <strain evidence="2">CGMCC 4.2126</strain>
    </source>
</reference>
<dbReference type="PANTHER" id="PTHR33711:SF9">
    <property type="entry name" value="PROTOCATECHUATE 3,4-DIOXYGENASE ALPHA CHAIN"/>
    <property type="match status" value="1"/>
</dbReference>
<dbReference type="GO" id="GO:0016702">
    <property type="term" value="F:oxidoreductase activity, acting on single donors with incorporation of molecular oxygen, incorporation of two atoms of oxygen"/>
    <property type="evidence" value="ECO:0007669"/>
    <property type="project" value="InterPro"/>
</dbReference>
<keyword evidence="2" id="KW-1185">Reference proteome</keyword>
<evidence type="ECO:0000313" key="2">
    <source>
        <dbReference type="Proteomes" id="UP000199111"/>
    </source>
</evidence>
<proteinExistence type="predicted"/>
<accession>A0A1I3Z8P5</accession>
<dbReference type="AlphaFoldDB" id="A0A1I3Z8P5"/>
<dbReference type="EMBL" id="FOQY01000024">
    <property type="protein sequence ID" value="SFK40437.1"/>
    <property type="molecule type" value="Genomic_DNA"/>
</dbReference>
<dbReference type="Proteomes" id="UP000199111">
    <property type="component" value="Unassembled WGS sequence"/>
</dbReference>
<dbReference type="SUPFAM" id="SSF49482">
    <property type="entry name" value="Aromatic compound dioxygenase"/>
    <property type="match status" value="1"/>
</dbReference>
<dbReference type="PANTHER" id="PTHR33711">
    <property type="entry name" value="DIOXYGENASE, PUTATIVE (AFU_ORTHOLOGUE AFUA_2G02910)-RELATED"/>
    <property type="match status" value="1"/>
</dbReference>